<dbReference type="Gene3D" id="3.40.50.880">
    <property type="match status" value="1"/>
</dbReference>
<feature type="domain" description="Glutamine amidotransferase" evidence="1">
    <location>
        <begin position="22"/>
        <end position="178"/>
    </location>
</feature>
<name>A0ABQ3D1W3_9RHOB</name>
<dbReference type="CDD" id="cd01741">
    <property type="entry name" value="GATase1_1"/>
    <property type="match status" value="1"/>
</dbReference>
<dbReference type="RefSeq" id="WP_189640028.1">
    <property type="nucleotide sequence ID" value="NZ_BMZF01000003.1"/>
</dbReference>
<dbReference type="EMBL" id="BMZF01000003">
    <property type="protein sequence ID" value="GHA51200.1"/>
    <property type="molecule type" value="Genomic_DNA"/>
</dbReference>
<keyword evidence="3" id="KW-1185">Reference proteome</keyword>
<proteinExistence type="predicted"/>
<comment type="caution">
    <text evidence="2">The sequence shown here is derived from an EMBL/GenBank/DDBJ whole genome shotgun (WGS) entry which is preliminary data.</text>
</comment>
<organism evidence="2 3">
    <name type="scientific">Paramylibacter ulvae</name>
    <dbReference type="NCBI Taxonomy" id="1651968"/>
    <lineage>
        <taxon>Bacteria</taxon>
        <taxon>Pseudomonadati</taxon>
        <taxon>Pseudomonadota</taxon>
        <taxon>Alphaproteobacteria</taxon>
        <taxon>Rhodobacterales</taxon>
        <taxon>Paracoccaceae</taxon>
        <taxon>Paramylibacter</taxon>
    </lineage>
</organism>
<dbReference type="PROSITE" id="PS51273">
    <property type="entry name" value="GATASE_TYPE_1"/>
    <property type="match status" value="1"/>
</dbReference>
<dbReference type="InterPro" id="IPR017926">
    <property type="entry name" value="GATASE"/>
</dbReference>
<evidence type="ECO:0000259" key="1">
    <source>
        <dbReference type="Pfam" id="PF00117"/>
    </source>
</evidence>
<dbReference type="InterPro" id="IPR029062">
    <property type="entry name" value="Class_I_gatase-like"/>
</dbReference>
<sequence length="237" mass="26240">MKIGILQTGHAPDELIGKHGDYDQMFVRLLAGLGFEFETFPVLHNEFPESVTSKDGWIVTGSKHGAYEDHDWIPPLENFIRESFAKNVPMAGFCFGHQIMAQALGGKVVKFDGGWAAGRTDYRMGDETLTMIGWHQDQVVEIPPMATPTMETDFCRYAGLSYGSNAMSWQPHPEFTTEFAKGLLAARYSVFDDAQAKQVADSLTDEPLSTPKLVEMVRDFFMAAKQGATSQGTKEAS</sequence>
<evidence type="ECO:0000313" key="3">
    <source>
        <dbReference type="Proteomes" id="UP000634455"/>
    </source>
</evidence>
<dbReference type="Pfam" id="PF00117">
    <property type="entry name" value="GATase"/>
    <property type="match status" value="1"/>
</dbReference>
<dbReference type="InterPro" id="IPR044992">
    <property type="entry name" value="ChyE-like"/>
</dbReference>
<keyword evidence="2" id="KW-0315">Glutamine amidotransferase</keyword>
<accession>A0ABQ3D1W3</accession>
<protein>
    <submittedName>
        <fullName evidence="2">Glutamine amidotransferase</fullName>
    </submittedName>
</protein>
<dbReference type="PANTHER" id="PTHR42695:SF5">
    <property type="entry name" value="GLUTAMINE AMIDOTRANSFERASE YLR126C-RELATED"/>
    <property type="match status" value="1"/>
</dbReference>
<gene>
    <name evidence="2" type="ORF">GCM10008927_15670</name>
</gene>
<reference evidence="3" key="1">
    <citation type="journal article" date="2019" name="Int. J. Syst. Evol. Microbiol.">
        <title>The Global Catalogue of Microorganisms (GCM) 10K type strain sequencing project: providing services to taxonomists for standard genome sequencing and annotation.</title>
        <authorList>
            <consortium name="The Broad Institute Genomics Platform"/>
            <consortium name="The Broad Institute Genome Sequencing Center for Infectious Disease"/>
            <person name="Wu L."/>
            <person name="Ma J."/>
        </authorList>
    </citation>
    <scope>NUCLEOTIDE SEQUENCE [LARGE SCALE GENOMIC DNA]</scope>
    <source>
        <strain evidence="3">KCTC 32465</strain>
    </source>
</reference>
<evidence type="ECO:0000313" key="2">
    <source>
        <dbReference type="EMBL" id="GHA51200.1"/>
    </source>
</evidence>
<dbReference type="SUPFAM" id="SSF52317">
    <property type="entry name" value="Class I glutamine amidotransferase-like"/>
    <property type="match status" value="1"/>
</dbReference>
<dbReference type="Proteomes" id="UP000634455">
    <property type="component" value="Unassembled WGS sequence"/>
</dbReference>
<dbReference type="PANTHER" id="PTHR42695">
    <property type="entry name" value="GLUTAMINE AMIDOTRANSFERASE YLR126C-RELATED"/>
    <property type="match status" value="1"/>
</dbReference>